<gene>
    <name evidence="1" type="ORF">FB559_3170</name>
</gene>
<accession>A0A543CKE7</accession>
<name>A0A543CKE7_9ACTN</name>
<protein>
    <submittedName>
        <fullName evidence="1">Uncharacterized protein</fullName>
    </submittedName>
</protein>
<proteinExistence type="predicted"/>
<sequence>MSESPELVRQLLKAVVAYTWFFERCDESVLEDRIALKQMEYAAHLLSRLSPPDRQRSAGELAEMAADETDPEFREFIAGFANAMGLVDDA</sequence>
<evidence type="ECO:0000313" key="1">
    <source>
        <dbReference type="EMBL" id="TQL97576.1"/>
    </source>
</evidence>
<evidence type="ECO:0000313" key="2">
    <source>
        <dbReference type="Proteomes" id="UP000316096"/>
    </source>
</evidence>
<dbReference type="RefSeq" id="WP_141956289.1">
    <property type="nucleotide sequence ID" value="NZ_VFOZ01000001.1"/>
</dbReference>
<dbReference type="AlphaFoldDB" id="A0A543CKE7"/>
<dbReference type="EMBL" id="VFOZ01000001">
    <property type="protein sequence ID" value="TQL97576.1"/>
    <property type="molecule type" value="Genomic_DNA"/>
</dbReference>
<keyword evidence="2" id="KW-1185">Reference proteome</keyword>
<dbReference type="Proteomes" id="UP000316096">
    <property type="component" value="Unassembled WGS sequence"/>
</dbReference>
<dbReference type="OrthoDB" id="3698007at2"/>
<organism evidence="1 2">
    <name type="scientific">Actinoallomurus bryophytorum</name>
    <dbReference type="NCBI Taxonomy" id="1490222"/>
    <lineage>
        <taxon>Bacteria</taxon>
        <taxon>Bacillati</taxon>
        <taxon>Actinomycetota</taxon>
        <taxon>Actinomycetes</taxon>
        <taxon>Streptosporangiales</taxon>
        <taxon>Thermomonosporaceae</taxon>
        <taxon>Actinoallomurus</taxon>
    </lineage>
</organism>
<reference evidence="1 2" key="1">
    <citation type="submission" date="2019-06" db="EMBL/GenBank/DDBJ databases">
        <title>Sequencing the genomes of 1000 actinobacteria strains.</title>
        <authorList>
            <person name="Klenk H.-P."/>
        </authorList>
    </citation>
    <scope>NUCLEOTIDE SEQUENCE [LARGE SCALE GENOMIC DNA]</scope>
    <source>
        <strain evidence="1 2">DSM 102200</strain>
    </source>
</reference>
<comment type="caution">
    <text evidence="1">The sequence shown here is derived from an EMBL/GenBank/DDBJ whole genome shotgun (WGS) entry which is preliminary data.</text>
</comment>